<evidence type="ECO:0000313" key="8">
    <source>
        <dbReference type="Proteomes" id="UP000629098"/>
    </source>
</evidence>
<keyword evidence="2" id="KW-0964">Secreted</keyword>
<keyword evidence="3" id="KW-0732">Signal</keyword>
<keyword evidence="8" id="KW-1185">Reference proteome</keyword>
<name>A0A8J6XUS9_9CYAN</name>
<dbReference type="SMART" id="SM00710">
    <property type="entry name" value="PbH1"/>
    <property type="match status" value="9"/>
</dbReference>
<dbReference type="Proteomes" id="UP000629098">
    <property type="component" value="Unassembled WGS sequence"/>
</dbReference>
<dbReference type="GO" id="GO:0005576">
    <property type="term" value="C:extracellular region"/>
    <property type="evidence" value="ECO:0007669"/>
    <property type="project" value="UniProtKB-SubCell"/>
</dbReference>
<dbReference type="SUPFAM" id="SSF51126">
    <property type="entry name" value="Pectin lyase-like"/>
    <property type="match status" value="2"/>
</dbReference>
<protein>
    <submittedName>
        <fullName evidence="7">Right-handed parallel beta-helix repeat-containing protein</fullName>
    </submittedName>
</protein>
<evidence type="ECO:0000259" key="6">
    <source>
        <dbReference type="Pfam" id="PF22842"/>
    </source>
</evidence>
<dbReference type="PANTHER" id="PTHR40088">
    <property type="entry name" value="PECTATE LYASE (EUROFUNG)"/>
    <property type="match status" value="1"/>
</dbReference>
<feature type="domain" description="Right handed beta helix" evidence="5">
    <location>
        <begin position="238"/>
        <end position="361"/>
    </location>
</feature>
<comment type="caution">
    <text evidence="7">The sequence shown here is derived from an EMBL/GenBank/DDBJ whole genome shotgun (WGS) entry which is preliminary data.</text>
</comment>
<accession>A0A8J6XUS9</accession>
<evidence type="ECO:0000259" key="5">
    <source>
        <dbReference type="Pfam" id="PF13229"/>
    </source>
</evidence>
<dbReference type="PANTHER" id="PTHR40088:SF2">
    <property type="entry name" value="SECRETED SUGAR HYDROLASE"/>
    <property type="match status" value="1"/>
</dbReference>
<dbReference type="InterPro" id="IPR052052">
    <property type="entry name" value="Polysaccharide_Lyase_9"/>
</dbReference>
<dbReference type="InterPro" id="IPR006626">
    <property type="entry name" value="PbH1"/>
</dbReference>
<dbReference type="AlphaFoldDB" id="A0A8J6XUS9"/>
<dbReference type="Pfam" id="PF22842">
    <property type="entry name" value="Pel9A-like_beta_helix"/>
    <property type="match status" value="1"/>
</dbReference>
<evidence type="ECO:0000256" key="1">
    <source>
        <dbReference type="ARBA" id="ARBA00004613"/>
    </source>
</evidence>
<evidence type="ECO:0000256" key="2">
    <source>
        <dbReference type="ARBA" id="ARBA00022525"/>
    </source>
</evidence>
<dbReference type="InterPro" id="IPR039448">
    <property type="entry name" value="Beta_helix"/>
</dbReference>
<feature type="region of interest" description="Disordered" evidence="4">
    <location>
        <begin position="123"/>
        <end position="142"/>
    </location>
</feature>
<sequence>MNLTEPNVLAGCVAHNFDAVVTPRNPLEPNDNVNASGGGGLGTPEDINTWSGGNNTLIGDVKDELIDGNKGNIMFARGNYTNEKLYGEKNTDLLIGDKNILDSGAIAPGFNDANLVKAEVQNLETPSPSPLSPGAPTNSSGKVYYVSPNGSDDNPGTSDKPWKTVNYAVSEKSSIKPGDTVLVQPGTYSELITLGKSGNSESGHITLKANGNVTLRDPDPINGGFREGVIQSANKGFWVIDGFRIENTSWAGIALRDANNMIVQNNRTYETGASGIIVMPETYYDGGESEVTSKNIKVLNNTIERANWRWQGGNDQNGTQEALSIWGVDGFEVANNTLKEGKREGLDIKTGSRNGSVHDNVISGQALVSGTPRGYNGGPALYVDGNRANSFNIDIYNNVVFNNTADGILIADEVPNQGDVYDIRVYNNIVYGNGQQGVNGGRGITVTNNVRNVEIVNNTVAKNVQAFYIDGADYTGGYKPRDVVLRNNIFANSTYRNGFVEDMSNLTLDRNLFTDRFEKLYEGGSRVDNAKVKDNTKVPSVGFTNLDGNNFRLSSGSPAINTGSAEIGKYAQLDKDGVPRNKGGAADIGAYEF</sequence>
<dbReference type="RefSeq" id="WP_190837402.1">
    <property type="nucleotide sequence ID" value="NZ_CAWPPI010000120.1"/>
</dbReference>
<comment type="subcellular location">
    <subcellularLocation>
        <location evidence="1">Secreted</location>
    </subcellularLocation>
</comment>
<evidence type="ECO:0000256" key="4">
    <source>
        <dbReference type="SAM" id="MobiDB-lite"/>
    </source>
</evidence>
<reference evidence="7" key="1">
    <citation type="submission" date="2020-09" db="EMBL/GenBank/DDBJ databases">
        <title>Iningainema tapete sp. nov. (Scytonemataceae, Cyanobacteria) from greenhouses in central Florida (USA) produces two types of nodularin with biosynthetic potential for microcystin-LR and anabaenopeptins.</title>
        <authorList>
            <person name="Berthold D.E."/>
            <person name="Lefler F.W."/>
            <person name="Huang I.-S."/>
            <person name="Abdulla H."/>
            <person name="Zimba P.V."/>
            <person name="Laughinghouse H.D. IV."/>
        </authorList>
    </citation>
    <scope>NUCLEOTIDE SEQUENCE</scope>
    <source>
        <strain evidence="7">BLCCT55</strain>
    </source>
</reference>
<dbReference type="InterPro" id="IPR011050">
    <property type="entry name" value="Pectin_lyase_fold/virulence"/>
</dbReference>
<organism evidence="7 8">
    <name type="scientific">Iningainema tapete BLCC-T55</name>
    <dbReference type="NCBI Taxonomy" id="2748662"/>
    <lineage>
        <taxon>Bacteria</taxon>
        <taxon>Bacillati</taxon>
        <taxon>Cyanobacteriota</taxon>
        <taxon>Cyanophyceae</taxon>
        <taxon>Nostocales</taxon>
        <taxon>Scytonemataceae</taxon>
        <taxon>Iningainema tapete</taxon>
    </lineage>
</organism>
<dbReference type="Pfam" id="PF13229">
    <property type="entry name" value="Beta_helix"/>
    <property type="match status" value="1"/>
</dbReference>
<dbReference type="InterPro" id="IPR053868">
    <property type="entry name" value="Pel9A-like_beta_helix"/>
</dbReference>
<dbReference type="NCBIfam" id="NF041518">
    <property type="entry name" value="choice_anch_Q"/>
    <property type="match status" value="1"/>
</dbReference>
<dbReference type="Gene3D" id="2.160.20.10">
    <property type="entry name" value="Single-stranded right-handed beta-helix, Pectin lyase-like"/>
    <property type="match status" value="2"/>
</dbReference>
<feature type="domain" description="Pel9A-like right handed beta-helix region" evidence="6">
    <location>
        <begin position="140"/>
        <end position="189"/>
    </location>
</feature>
<dbReference type="InterPro" id="IPR059226">
    <property type="entry name" value="Choice_anch_Q_dom"/>
</dbReference>
<evidence type="ECO:0000256" key="3">
    <source>
        <dbReference type="ARBA" id="ARBA00022729"/>
    </source>
</evidence>
<dbReference type="GO" id="GO:0016837">
    <property type="term" value="F:carbon-oxygen lyase activity, acting on polysaccharides"/>
    <property type="evidence" value="ECO:0007669"/>
    <property type="project" value="TreeGrafter"/>
</dbReference>
<evidence type="ECO:0000313" key="7">
    <source>
        <dbReference type="EMBL" id="MBD2778101.1"/>
    </source>
</evidence>
<dbReference type="InterPro" id="IPR012334">
    <property type="entry name" value="Pectin_lyas_fold"/>
</dbReference>
<proteinExistence type="predicted"/>
<dbReference type="EMBL" id="JACXAE010000120">
    <property type="protein sequence ID" value="MBD2778101.1"/>
    <property type="molecule type" value="Genomic_DNA"/>
</dbReference>
<gene>
    <name evidence="7" type="ORF">ICL16_40185</name>
</gene>